<proteinExistence type="predicted"/>
<accession>A0AC34GS91</accession>
<sequence>MSVCAGYRNNTTGRSSPVKRTIPLFRPLCTTEKPPQLSWFSSALQSLNDTTPLSHHHKQRMAPPPPPPPPLPPRGGTDQQQQQRKSLTSRWLESKQDSDEEGGITTAMQYDVAGAAAEEHRTTSNSTTASSMPMASTNFGVSHSSKPYGDNETIDEQTRRSLETMSVVKEEPEEETEEIGTVRLLSRRTLDNDDNRIVHRSDFLKSNFPYDSSESEEEEHPNAHLAAYGIHRLGIYEAVGF</sequence>
<name>A0AC34GS91_9BILA</name>
<dbReference type="Proteomes" id="UP000887579">
    <property type="component" value="Unplaced"/>
</dbReference>
<organism evidence="1 2">
    <name type="scientific">Panagrolaimus sp. ES5</name>
    <dbReference type="NCBI Taxonomy" id="591445"/>
    <lineage>
        <taxon>Eukaryota</taxon>
        <taxon>Metazoa</taxon>
        <taxon>Ecdysozoa</taxon>
        <taxon>Nematoda</taxon>
        <taxon>Chromadorea</taxon>
        <taxon>Rhabditida</taxon>
        <taxon>Tylenchina</taxon>
        <taxon>Panagrolaimomorpha</taxon>
        <taxon>Panagrolaimoidea</taxon>
        <taxon>Panagrolaimidae</taxon>
        <taxon>Panagrolaimus</taxon>
    </lineage>
</organism>
<evidence type="ECO:0000313" key="1">
    <source>
        <dbReference type="Proteomes" id="UP000887579"/>
    </source>
</evidence>
<protein>
    <submittedName>
        <fullName evidence="2">Uncharacterized protein</fullName>
    </submittedName>
</protein>
<evidence type="ECO:0000313" key="2">
    <source>
        <dbReference type="WBParaSite" id="ES5_v2.g7497.t1"/>
    </source>
</evidence>
<dbReference type="WBParaSite" id="ES5_v2.g7497.t1">
    <property type="protein sequence ID" value="ES5_v2.g7497.t1"/>
    <property type="gene ID" value="ES5_v2.g7497"/>
</dbReference>
<reference evidence="2" key="1">
    <citation type="submission" date="2022-11" db="UniProtKB">
        <authorList>
            <consortium name="WormBaseParasite"/>
        </authorList>
    </citation>
    <scope>IDENTIFICATION</scope>
</reference>